<dbReference type="Proteomes" id="UP000256899">
    <property type="component" value="Unassembled WGS sequence"/>
</dbReference>
<evidence type="ECO:0000256" key="1">
    <source>
        <dbReference type="SAM" id="MobiDB-lite"/>
    </source>
</evidence>
<gene>
    <name evidence="3" type="ORF">DXX94_03465</name>
</gene>
<feature type="transmembrane region" description="Helical" evidence="2">
    <location>
        <begin position="423"/>
        <end position="446"/>
    </location>
</feature>
<dbReference type="AlphaFoldDB" id="A0A3E0TZK3"/>
<evidence type="ECO:0000313" key="4">
    <source>
        <dbReference type="Proteomes" id="UP000256899"/>
    </source>
</evidence>
<keyword evidence="2" id="KW-0472">Membrane</keyword>
<dbReference type="PANTHER" id="PTHR34219:SF3">
    <property type="entry name" value="BLL7967 PROTEIN"/>
    <property type="match status" value="1"/>
</dbReference>
<dbReference type="RefSeq" id="WP_116013877.1">
    <property type="nucleotide sequence ID" value="NZ_QUOT01000001.1"/>
</dbReference>
<keyword evidence="2" id="KW-1133">Transmembrane helix</keyword>
<keyword evidence="2" id="KW-0812">Transmembrane</keyword>
<dbReference type="InterPro" id="IPR005625">
    <property type="entry name" value="PepSY-ass_TM"/>
</dbReference>
<name>A0A3E0TZK3_9GAMM</name>
<feature type="region of interest" description="Disordered" evidence="1">
    <location>
        <begin position="104"/>
        <end position="132"/>
    </location>
</feature>
<evidence type="ECO:0000256" key="2">
    <source>
        <dbReference type="SAM" id="Phobius"/>
    </source>
</evidence>
<proteinExistence type="predicted"/>
<protein>
    <submittedName>
        <fullName evidence="3">PepSY domain-containing protein</fullName>
    </submittedName>
</protein>
<feature type="transmembrane region" description="Helical" evidence="2">
    <location>
        <begin position="486"/>
        <end position="505"/>
    </location>
</feature>
<feature type="compositionally biased region" description="Basic and acidic residues" evidence="1">
    <location>
        <begin position="114"/>
        <end position="126"/>
    </location>
</feature>
<feature type="transmembrane region" description="Helical" evidence="2">
    <location>
        <begin position="179"/>
        <end position="201"/>
    </location>
</feature>
<feature type="transmembrane region" description="Helical" evidence="2">
    <location>
        <begin position="381"/>
        <end position="402"/>
    </location>
</feature>
<reference evidence="4" key="1">
    <citation type="submission" date="2018-08" db="EMBL/GenBank/DDBJ databases">
        <title>Thalassotalea euphylliae genome.</title>
        <authorList>
            <person name="Summers S."/>
            <person name="Rice S.A."/>
            <person name="Freckelton M.L."/>
            <person name="Nedved B.T."/>
            <person name="Hadfield M.G."/>
        </authorList>
    </citation>
    <scope>NUCLEOTIDE SEQUENCE [LARGE SCALE GENOMIC DNA]</scope>
    <source>
        <strain evidence="4">H3</strain>
    </source>
</reference>
<feature type="transmembrane region" description="Helical" evidence="2">
    <location>
        <begin position="12"/>
        <end position="36"/>
    </location>
</feature>
<accession>A0A3E0TZK3</accession>
<sequence length="573" mass="62287">MKSKSIKKLYTLHSWVGIITGILLFVIAFTGAVSVFSRPEIKIWANPEIRTLAQVDTAKVEQLVAEYATQVPEHYQEEILIFLPRVGGNKHLAIIFEAHHGEPITSDDAGIDGTKSEQGEQAEQKHSPPVGTSFEFDPRSYELVREKSGLMSEIFATYESDMADFIVDFHADLHLGRPIGLLTTGVLGLTMMLSIVTGIFIHRKILGQLFTFRPRKSYSLMLNDGHKAIGVWGLLFNSVIAFTGAFLGLAVVVLVPAAAFVSFGGDQDKLVETFTAIPEPIIQNVQQSTAIGSAFDHAFELHDEVIVRSMTVMGYGDASAKMYVGIAGGQNIAAQTAVYQAGGEFVERYSNFGRIEGVTGNILDIMFPLHFGNFGGILVKAIWTVLGLGTALLPLTGLMLWMERGLNAANPKYSMATYQRFNRLIVGSCGGIVVATMLLFPTQMIIKFGMGNNDVGSIIGWPFFISWLAIIVAAFLVTCEKHFARQLAYVIAALLIAVLPIDLLVTGTNKMTELAAGHYLSSGIDLVCLALGLYLFKLMKNFPTPQPSENATVINQIVANQASANQTGAKEAV</sequence>
<evidence type="ECO:0000313" key="3">
    <source>
        <dbReference type="EMBL" id="REL29839.1"/>
    </source>
</evidence>
<feature type="transmembrane region" description="Helical" evidence="2">
    <location>
        <begin position="458"/>
        <end position="479"/>
    </location>
</feature>
<feature type="transmembrane region" description="Helical" evidence="2">
    <location>
        <begin position="517"/>
        <end position="536"/>
    </location>
</feature>
<dbReference type="Pfam" id="PF03929">
    <property type="entry name" value="PepSY_TM"/>
    <property type="match status" value="1"/>
</dbReference>
<dbReference type="PANTHER" id="PTHR34219">
    <property type="entry name" value="IRON-REGULATED INNER MEMBRANE PROTEIN-RELATED"/>
    <property type="match status" value="1"/>
</dbReference>
<feature type="transmembrane region" description="Helical" evidence="2">
    <location>
        <begin position="231"/>
        <end position="261"/>
    </location>
</feature>
<dbReference type="EMBL" id="QUOT01000001">
    <property type="protein sequence ID" value="REL29839.1"/>
    <property type="molecule type" value="Genomic_DNA"/>
</dbReference>
<keyword evidence="4" id="KW-1185">Reference proteome</keyword>
<organism evidence="3 4">
    <name type="scientific">Thalassotalea euphylliae</name>
    <dbReference type="NCBI Taxonomy" id="1655234"/>
    <lineage>
        <taxon>Bacteria</taxon>
        <taxon>Pseudomonadati</taxon>
        <taxon>Pseudomonadota</taxon>
        <taxon>Gammaproteobacteria</taxon>
        <taxon>Alteromonadales</taxon>
        <taxon>Colwelliaceae</taxon>
        <taxon>Thalassotalea</taxon>
    </lineage>
</organism>
<comment type="caution">
    <text evidence="3">The sequence shown here is derived from an EMBL/GenBank/DDBJ whole genome shotgun (WGS) entry which is preliminary data.</text>
</comment>